<comment type="caution">
    <text evidence="6">The sequence shown here is derived from an EMBL/GenBank/DDBJ whole genome shotgun (WGS) entry which is preliminary data.</text>
</comment>
<dbReference type="Gene3D" id="1.10.10.10">
    <property type="entry name" value="Winged helix-like DNA-binding domain superfamily/Winged helix DNA-binding domain"/>
    <property type="match status" value="1"/>
</dbReference>
<dbReference type="Proteomes" id="UP001221142">
    <property type="component" value="Unassembled WGS sequence"/>
</dbReference>
<dbReference type="SMART" id="SM00339">
    <property type="entry name" value="FH"/>
    <property type="match status" value="1"/>
</dbReference>
<proteinExistence type="predicted"/>
<feature type="region of interest" description="Disordered" evidence="4">
    <location>
        <begin position="12"/>
        <end position="54"/>
    </location>
</feature>
<dbReference type="InterPro" id="IPR001766">
    <property type="entry name" value="Fork_head_dom"/>
</dbReference>
<dbReference type="PROSITE" id="PS50039">
    <property type="entry name" value="FORK_HEAD_3"/>
    <property type="match status" value="1"/>
</dbReference>
<feature type="compositionally biased region" description="Basic residues" evidence="4">
    <location>
        <begin position="277"/>
        <end position="287"/>
    </location>
</feature>
<accession>A0AAD7CKS2</accession>
<evidence type="ECO:0000256" key="4">
    <source>
        <dbReference type="SAM" id="MobiDB-lite"/>
    </source>
</evidence>
<dbReference type="InterPro" id="IPR036390">
    <property type="entry name" value="WH_DNA-bd_sf"/>
</dbReference>
<feature type="domain" description="Fork-head" evidence="5">
    <location>
        <begin position="187"/>
        <end position="285"/>
    </location>
</feature>
<keyword evidence="1 3" id="KW-0238">DNA-binding</keyword>
<dbReference type="AlphaFoldDB" id="A0AAD7CKS2"/>
<dbReference type="SUPFAM" id="SSF46785">
    <property type="entry name" value="Winged helix' DNA-binding domain"/>
    <property type="match status" value="1"/>
</dbReference>
<feature type="DNA-binding region" description="Fork-head" evidence="3">
    <location>
        <begin position="187"/>
        <end position="285"/>
    </location>
</feature>
<evidence type="ECO:0000313" key="6">
    <source>
        <dbReference type="EMBL" id="KAJ7651229.1"/>
    </source>
</evidence>
<gene>
    <name evidence="6" type="ORF">FB45DRAFT_889999</name>
</gene>
<keyword evidence="2 3" id="KW-0539">Nucleus</keyword>
<dbReference type="CDD" id="cd00059">
    <property type="entry name" value="FH_FOX"/>
    <property type="match status" value="1"/>
</dbReference>
<keyword evidence="7" id="KW-1185">Reference proteome</keyword>
<name>A0AAD7CKS2_9AGAR</name>
<protein>
    <recommendedName>
        <fullName evidence="5">Fork-head domain-containing protein</fullName>
    </recommendedName>
</protein>
<dbReference type="InterPro" id="IPR036388">
    <property type="entry name" value="WH-like_DNA-bd_sf"/>
</dbReference>
<dbReference type="GO" id="GO:0000981">
    <property type="term" value="F:DNA-binding transcription factor activity, RNA polymerase II-specific"/>
    <property type="evidence" value="ECO:0007669"/>
    <property type="project" value="TreeGrafter"/>
</dbReference>
<dbReference type="GO" id="GO:0000978">
    <property type="term" value="F:RNA polymerase II cis-regulatory region sequence-specific DNA binding"/>
    <property type="evidence" value="ECO:0007669"/>
    <property type="project" value="TreeGrafter"/>
</dbReference>
<dbReference type="PROSITE" id="PS00658">
    <property type="entry name" value="FORK_HEAD_2"/>
    <property type="match status" value="1"/>
</dbReference>
<dbReference type="GO" id="GO:0005634">
    <property type="term" value="C:nucleus"/>
    <property type="evidence" value="ECO:0007669"/>
    <property type="project" value="UniProtKB-SubCell"/>
</dbReference>
<evidence type="ECO:0000313" key="7">
    <source>
        <dbReference type="Proteomes" id="UP001221142"/>
    </source>
</evidence>
<feature type="region of interest" description="Disordered" evidence="4">
    <location>
        <begin position="418"/>
        <end position="458"/>
    </location>
</feature>
<evidence type="ECO:0000256" key="1">
    <source>
        <dbReference type="ARBA" id="ARBA00023125"/>
    </source>
</evidence>
<reference evidence="6" key="1">
    <citation type="submission" date="2023-03" db="EMBL/GenBank/DDBJ databases">
        <title>Massive genome expansion in bonnet fungi (Mycena s.s.) driven by repeated elements and novel gene families across ecological guilds.</title>
        <authorList>
            <consortium name="Lawrence Berkeley National Laboratory"/>
            <person name="Harder C.B."/>
            <person name="Miyauchi S."/>
            <person name="Viragh M."/>
            <person name="Kuo A."/>
            <person name="Thoen E."/>
            <person name="Andreopoulos B."/>
            <person name="Lu D."/>
            <person name="Skrede I."/>
            <person name="Drula E."/>
            <person name="Henrissat B."/>
            <person name="Morin E."/>
            <person name="Kohler A."/>
            <person name="Barry K."/>
            <person name="LaButti K."/>
            <person name="Morin E."/>
            <person name="Salamov A."/>
            <person name="Lipzen A."/>
            <person name="Mereny Z."/>
            <person name="Hegedus B."/>
            <person name="Baldrian P."/>
            <person name="Stursova M."/>
            <person name="Weitz H."/>
            <person name="Taylor A."/>
            <person name="Grigoriev I.V."/>
            <person name="Nagy L.G."/>
            <person name="Martin F."/>
            <person name="Kauserud H."/>
        </authorList>
    </citation>
    <scope>NUCLEOTIDE SEQUENCE</scope>
    <source>
        <strain evidence="6">9284</strain>
    </source>
</reference>
<evidence type="ECO:0000259" key="5">
    <source>
        <dbReference type="PROSITE" id="PS50039"/>
    </source>
</evidence>
<feature type="compositionally biased region" description="Acidic residues" evidence="4">
    <location>
        <begin position="291"/>
        <end position="302"/>
    </location>
</feature>
<sequence length="458" mass="50802">MAYHHDWRMAGDSLPYHRVPTRSGSRPDDSQPAGHGGNIHRHGSFHTTTPDGGFQVDDDPYVPSRDHHGHQFVNPTLIFHDDAQHFGPGPRQNASSYYRQDVGEQSLQPYGRASAPVPPPIHHGGHHHNQHVYHAPHTHSTMPTALPPSAFHQSNRRDEAGEDLRRILNLGPNDPVNLWSIPDTGARPTVPGSLLCKLAIYGSPNKQLTLQEIYAELIQRFKWFNVNRDNPAWKNSIRHLLSLYHPFENVPRPVTAPGKGNYWWLDYSKGGANGYKRERKRRARSKRAEREEEDPDVDESEYDIFGGDPGESGSEGRGSPDARGSGGGGGRKPHISRVQSMPMIVDGPSGSPDPHFGHFGAPVGQYGVDYGPVLRGTHPGHRHTPTPGPGTHMMSSFRPETPGRVHVDVKPTLEELQAREGRQLRPRPSQSHVHLAAARAMSPTDQAYAKSRRHARPG</sequence>
<dbReference type="PANTHER" id="PTHR11829:SF343">
    <property type="entry name" value="FORK-HEAD DOMAIN-CONTAINING PROTEIN"/>
    <property type="match status" value="1"/>
</dbReference>
<evidence type="ECO:0000256" key="3">
    <source>
        <dbReference type="PROSITE-ProRule" id="PRU00089"/>
    </source>
</evidence>
<dbReference type="EMBL" id="JARKIF010000001">
    <property type="protein sequence ID" value="KAJ7651229.1"/>
    <property type="molecule type" value="Genomic_DNA"/>
</dbReference>
<dbReference type="GO" id="GO:0030154">
    <property type="term" value="P:cell differentiation"/>
    <property type="evidence" value="ECO:0007669"/>
    <property type="project" value="TreeGrafter"/>
</dbReference>
<feature type="region of interest" description="Disordered" evidence="4">
    <location>
        <begin position="275"/>
        <end position="335"/>
    </location>
</feature>
<dbReference type="Pfam" id="PF00250">
    <property type="entry name" value="Forkhead"/>
    <property type="match status" value="1"/>
</dbReference>
<comment type="subcellular location">
    <subcellularLocation>
        <location evidence="3">Nucleus</location>
    </subcellularLocation>
</comment>
<dbReference type="GO" id="GO:0009653">
    <property type="term" value="P:anatomical structure morphogenesis"/>
    <property type="evidence" value="ECO:0007669"/>
    <property type="project" value="TreeGrafter"/>
</dbReference>
<dbReference type="PANTHER" id="PTHR11829">
    <property type="entry name" value="FORKHEAD BOX PROTEIN"/>
    <property type="match status" value="1"/>
</dbReference>
<feature type="region of interest" description="Disordered" evidence="4">
    <location>
        <begin position="136"/>
        <end position="159"/>
    </location>
</feature>
<organism evidence="6 7">
    <name type="scientific">Roridomyces roridus</name>
    <dbReference type="NCBI Taxonomy" id="1738132"/>
    <lineage>
        <taxon>Eukaryota</taxon>
        <taxon>Fungi</taxon>
        <taxon>Dikarya</taxon>
        <taxon>Basidiomycota</taxon>
        <taxon>Agaricomycotina</taxon>
        <taxon>Agaricomycetes</taxon>
        <taxon>Agaricomycetidae</taxon>
        <taxon>Agaricales</taxon>
        <taxon>Marasmiineae</taxon>
        <taxon>Mycenaceae</taxon>
        <taxon>Roridomyces</taxon>
    </lineage>
</organism>
<evidence type="ECO:0000256" key="2">
    <source>
        <dbReference type="ARBA" id="ARBA00023242"/>
    </source>
</evidence>
<feature type="compositionally biased region" description="Gly residues" evidence="4">
    <location>
        <begin position="307"/>
        <end position="316"/>
    </location>
</feature>
<dbReference type="InterPro" id="IPR030456">
    <property type="entry name" value="TF_fork_head_CS_2"/>
</dbReference>
<dbReference type="InterPro" id="IPR050211">
    <property type="entry name" value="FOX_domain-containing"/>
</dbReference>